<dbReference type="Gene3D" id="2.40.40.10">
    <property type="entry name" value="RlpA-like domain"/>
    <property type="match status" value="1"/>
</dbReference>
<dbReference type="InterPro" id="IPR034718">
    <property type="entry name" value="RlpA"/>
</dbReference>
<gene>
    <name evidence="3" type="primary">rlpA</name>
    <name evidence="7" type="ORF">EAS61_08835</name>
</gene>
<dbReference type="PANTHER" id="PTHR34183:SF8">
    <property type="entry name" value="ENDOLYTIC PEPTIDOGLYCAN TRANSGLYCOSYLASE RLPA-RELATED"/>
    <property type="match status" value="1"/>
</dbReference>
<evidence type="ECO:0000313" key="8">
    <source>
        <dbReference type="Proteomes" id="UP000290174"/>
    </source>
</evidence>
<comment type="function">
    <text evidence="3">Lytic transglycosylase with a strong preference for naked glycan strands that lack stem peptides.</text>
</comment>
<feature type="compositionally biased region" description="Low complexity" evidence="5">
    <location>
        <begin position="41"/>
        <end position="54"/>
    </location>
</feature>
<protein>
    <recommendedName>
        <fullName evidence="3">Endolytic peptidoglycan transglycosylase RlpA</fullName>
        <ecNumber evidence="3">4.2.2.-</ecNumber>
    </recommendedName>
</protein>
<evidence type="ECO:0000256" key="2">
    <source>
        <dbReference type="ARBA" id="ARBA00023316"/>
    </source>
</evidence>
<dbReference type="CDD" id="cd22268">
    <property type="entry name" value="DPBB_RlpA-like"/>
    <property type="match status" value="1"/>
</dbReference>
<dbReference type="EMBL" id="RKMK01000005">
    <property type="protein sequence ID" value="RXH01172.1"/>
    <property type="molecule type" value="Genomic_DNA"/>
</dbReference>
<feature type="domain" description="RlpA-like protein double-psi beta-barrel" evidence="6">
    <location>
        <begin position="73"/>
        <end position="156"/>
    </location>
</feature>
<dbReference type="GO" id="GO:0000270">
    <property type="term" value="P:peptidoglycan metabolic process"/>
    <property type="evidence" value="ECO:0007669"/>
    <property type="project" value="UniProtKB-UniRule"/>
</dbReference>
<dbReference type="InterPro" id="IPR036908">
    <property type="entry name" value="RlpA-like_sf"/>
</dbReference>
<keyword evidence="2 3" id="KW-0961">Cell wall biogenesis/degradation</keyword>
<dbReference type="NCBIfam" id="TIGR00413">
    <property type="entry name" value="rlpA"/>
    <property type="match status" value="1"/>
</dbReference>
<comment type="similarity">
    <text evidence="3 4">Belongs to the RlpA family.</text>
</comment>
<accession>A0A4Q0QWI0</accession>
<organism evidence="7 8">
    <name type="scientific">Bradyrhizobium zhanjiangense</name>
    <dbReference type="NCBI Taxonomy" id="1325107"/>
    <lineage>
        <taxon>Bacteria</taxon>
        <taxon>Pseudomonadati</taxon>
        <taxon>Pseudomonadota</taxon>
        <taxon>Alphaproteobacteria</taxon>
        <taxon>Hyphomicrobiales</taxon>
        <taxon>Nitrobacteraceae</taxon>
        <taxon>Bradyrhizobium</taxon>
    </lineage>
</organism>
<feature type="region of interest" description="Disordered" evidence="5">
    <location>
        <begin position="23"/>
        <end position="69"/>
    </location>
</feature>
<proteinExistence type="inferred from homology"/>
<evidence type="ECO:0000256" key="3">
    <source>
        <dbReference type="HAMAP-Rule" id="MF_02071"/>
    </source>
</evidence>
<evidence type="ECO:0000259" key="6">
    <source>
        <dbReference type="Pfam" id="PF03330"/>
    </source>
</evidence>
<dbReference type="GO" id="GO:0008932">
    <property type="term" value="F:lytic endotransglycosylase activity"/>
    <property type="evidence" value="ECO:0007669"/>
    <property type="project" value="UniProtKB-UniRule"/>
</dbReference>
<comment type="caution">
    <text evidence="7">The sequence shown here is derived from an EMBL/GenBank/DDBJ whole genome shotgun (WGS) entry which is preliminary data.</text>
</comment>
<evidence type="ECO:0000313" key="7">
    <source>
        <dbReference type="EMBL" id="RXH01172.1"/>
    </source>
</evidence>
<dbReference type="HAMAP" id="MF_02071">
    <property type="entry name" value="RlpA"/>
    <property type="match status" value="1"/>
</dbReference>
<dbReference type="Pfam" id="PF03330">
    <property type="entry name" value="DPBB_1"/>
    <property type="match status" value="1"/>
</dbReference>
<dbReference type="InterPro" id="IPR009009">
    <property type="entry name" value="RlpA-like_DPBB"/>
</dbReference>
<name>A0A4Q0QWI0_9BRAD</name>
<reference evidence="7 8" key="1">
    <citation type="submission" date="2018-11" db="EMBL/GenBank/DDBJ databases">
        <title>Bradyrhizobium sp. nov., isolated from effective nodules of peanut in China.</title>
        <authorList>
            <person name="Li Y."/>
        </authorList>
    </citation>
    <scope>NUCLEOTIDE SEQUENCE [LARGE SCALE GENOMIC DNA]</scope>
    <source>
        <strain evidence="7 8">CCBAU 51770</strain>
    </source>
</reference>
<evidence type="ECO:0000256" key="5">
    <source>
        <dbReference type="SAM" id="MobiDB-lite"/>
    </source>
</evidence>
<dbReference type="InterPro" id="IPR012997">
    <property type="entry name" value="RplA"/>
</dbReference>
<dbReference type="EC" id="4.2.2.-" evidence="3"/>
<dbReference type="SUPFAM" id="SSF50685">
    <property type="entry name" value="Barwin-like endoglucanases"/>
    <property type="match status" value="1"/>
</dbReference>
<keyword evidence="1 3" id="KW-0456">Lyase</keyword>
<dbReference type="PANTHER" id="PTHR34183">
    <property type="entry name" value="ENDOLYTIC PEPTIDOGLYCAN TRANSGLYCOSYLASE RLPA"/>
    <property type="match status" value="1"/>
</dbReference>
<dbReference type="GO" id="GO:0071555">
    <property type="term" value="P:cell wall organization"/>
    <property type="evidence" value="ECO:0007669"/>
    <property type="project" value="UniProtKB-KW"/>
</dbReference>
<dbReference type="AlphaFoldDB" id="A0A4Q0QWI0"/>
<dbReference type="Proteomes" id="UP000290174">
    <property type="component" value="Unassembled WGS sequence"/>
</dbReference>
<sequence length="160" mass="17565">MAIYSTPAVAQTFDDRWFIIPKAQAEPAPEGLDQTKKDETQTQPSTPQQAQPLTPEEPSKDRLGAQSSNRVFSGKASYYSYFKGKTASGSSFDRNRLTAAHRRLPFGTKLRVTHGSRSVIVTVNDRGPFVRSRVLDLSLAAARSLGITDRGVAQIRAEVL</sequence>
<evidence type="ECO:0000256" key="1">
    <source>
        <dbReference type="ARBA" id="ARBA00023239"/>
    </source>
</evidence>
<evidence type="ECO:0000256" key="4">
    <source>
        <dbReference type="RuleBase" id="RU003495"/>
    </source>
</evidence>